<dbReference type="Proteomes" id="UP000051813">
    <property type="component" value="Unassembled WGS sequence"/>
</dbReference>
<accession>A0A0R2BTJ7</accession>
<dbReference type="PATRIC" id="fig|1423738.3.peg.284"/>
<comment type="caution">
    <text evidence="2">The sequence shown here is derived from an EMBL/GenBank/DDBJ whole genome shotgun (WGS) entry which is preliminary data.</text>
</comment>
<reference evidence="2 3" key="1">
    <citation type="journal article" date="2015" name="Genome Announc.">
        <title>Expanding the biotechnology potential of lactobacilli through comparative genomics of 213 strains and associated genera.</title>
        <authorList>
            <person name="Sun Z."/>
            <person name="Harris H.M."/>
            <person name="McCann A."/>
            <person name="Guo C."/>
            <person name="Argimon S."/>
            <person name="Zhang W."/>
            <person name="Yang X."/>
            <person name="Jeffery I.B."/>
            <person name="Cooney J.C."/>
            <person name="Kagawa T.F."/>
            <person name="Liu W."/>
            <person name="Song Y."/>
            <person name="Salvetti E."/>
            <person name="Wrobel A."/>
            <person name="Rasinkangas P."/>
            <person name="Parkhill J."/>
            <person name="Rea M.C."/>
            <person name="O'Sullivan O."/>
            <person name="Ritari J."/>
            <person name="Douillard F.P."/>
            <person name="Paul Ross R."/>
            <person name="Yang R."/>
            <person name="Briner A.E."/>
            <person name="Felis G.E."/>
            <person name="de Vos W.M."/>
            <person name="Barrangou R."/>
            <person name="Klaenhammer T.R."/>
            <person name="Caufield P.W."/>
            <person name="Cui Y."/>
            <person name="Zhang H."/>
            <person name="O'Toole P.W."/>
        </authorList>
    </citation>
    <scope>NUCLEOTIDE SEQUENCE [LARGE SCALE GENOMIC DNA]</scope>
    <source>
        <strain evidence="2 3">DSM 20335</strain>
    </source>
</reference>
<dbReference type="Pfam" id="PF04545">
    <property type="entry name" value="Sigma70_r4"/>
    <property type="match status" value="1"/>
</dbReference>
<name>A0A0R2BTJ7_9LACO</name>
<dbReference type="InterPro" id="IPR013324">
    <property type="entry name" value="RNA_pol_sigma_r3/r4-like"/>
</dbReference>
<dbReference type="InterPro" id="IPR036388">
    <property type="entry name" value="WH-like_DNA-bd_sf"/>
</dbReference>
<feature type="domain" description="RNA polymerase sigma-70 region 4" evidence="1">
    <location>
        <begin position="79"/>
        <end position="124"/>
    </location>
</feature>
<dbReference type="STRING" id="1423738.FC84_GL000281"/>
<protein>
    <recommendedName>
        <fullName evidence="1">RNA polymerase sigma-70 region 4 domain-containing protein</fullName>
    </recommendedName>
</protein>
<gene>
    <name evidence="2" type="ORF">FC84_GL000281</name>
</gene>
<keyword evidence="3" id="KW-1185">Reference proteome</keyword>
<proteinExistence type="predicted"/>
<dbReference type="SUPFAM" id="SSF88659">
    <property type="entry name" value="Sigma3 and sigma4 domains of RNA polymerase sigma factors"/>
    <property type="match status" value="1"/>
</dbReference>
<evidence type="ECO:0000313" key="3">
    <source>
        <dbReference type="Proteomes" id="UP000051813"/>
    </source>
</evidence>
<dbReference type="GO" id="GO:0003700">
    <property type="term" value="F:DNA-binding transcription factor activity"/>
    <property type="evidence" value="ECO:0007669"/>
    <property type="project" value="InterPro"/>
</dbReference>
<dbReference type="RefSeq" id="WP_057756788.1">
    <property type="nucleotide sequence ID" value="NZ_AYYK01000009.1"/>
</dbReference>
<dbReference type="EMBL" id="AYYK01000009">
    <property type="protein sequence ID" value="KRM78803.1"/>
    <property type="molecule type" value="Genomic_DNA"/>
</dbReference>
<evidence type="ECO:0000259" key="1">
    <source>
        <dbReference type="Pfam" id="PF04545"/>
    </source>
</evidence>
<dbReference type="InterPro" id="IPR007630">
    <property type="entry name" value="RNA_pol_sigma70_r4"/>
</dbReference>
<dbReference type="OrthoDB" id="2308519at2"/>
<organism evidence="2 3">
    <name type="scientific">Lapidilactobacillus dextrinicus DSM 20335</name>
    <dbReference type="NCBI Taxonomy" id="1423738"/>
    <lineage>
        <taxon>Bacteria</taxon>
        <taxon>Bacillati</taxon>
        <taxon>Bacillota</taxon>
        <taxon>Bacilli</taxon>
        <taxon>Lactobacillales</taxon>
        <taxon>Lactobacillaceae</taxon>
        <taxon>Lapidilactobacillus</taxon>
    </lineage>
</organism>
<dbReference type="Gene3D" id="1.10.10.10">
    <property type="entry name" value="Winged helix-like DNA-binding domain superfamily/Winged helix DNA-binding domain"/>
    <property type="match status" value="1"/>
</dbReference>
<sequence>MKTEIEVTKIFVYYVRSALIRRSFQLYREQLNQIEAIPYDTWLIEKLMKSETPQLLERMSFNDIWHMEDFVDNDQLSIALSELNIRQKFILYWKFVENASDYQIGELLGVSGQTISQQRRYALSILADRYFSS</sequence>
<dbReference type="AlphaFoldDB" id="A0A0R2BTJ7"/>
<dbReference type="GO" id="GO:0006352">
    <property type="term" value="P:DNA-templated transcription initiation"/>
    <property type="evidence" value="ECO:0007669"/>
    <property type="project" value="InterPro"/>
</dbReference>
<evidence type="ECO:0000313" key="2">
    <source>
        <dbReference type="EMBL" id="KRM78803.1"/>
    </source>
</evidence>